<accession>A0ABY7HC78</accession>
<feature type="compositionally biased region" description="Basic and acidic residues" evidence="1">
    <location>
        <begin position="376"/>
        <end position="385"/>
    </location>
</feature>
<proteinExistence type="predicted"/>
<dbReference type="Proteomes" id="UP001164459">
    <property type="component" value="Chromosome"/>
</dbReference>
<feature type="region of interest" description="Disordered" evidence="1">
    <location>
        <begin position="361"/>
        <end position="385"/>
    </location>
</feature>
<feature type="compositionally biased region" description="Basic and acidic residues" evidence="1">
    <location>
        <begin position="337"/>
        <end position="346"/>
    </location>
</feature>
<organism evidence="2 3">
    <name type="scientific">Nannocystis punicea</name>
    <dbReference type="NCBI Taxonomy" id="2995304"/>
    <lineage>
        <taxon>Bacteria</taxon>
        <taxon>Pseudomonadati</taxon>
        <taxon>Myxococcota</taxon>
        <taxon>Polyangia</taxon>
        <taxon>Nannocystales</taxon>
        <taxon>Nannocystaceae</taxon>
        <taxon>Nannocystis</taxon>
    </lineage>
</organism>
<dbReference type="RefSeq" id="WP_269039232.1">
    <property type="nucleotide sequence ID" value="NZ_CP114040.1"/>
</dbReference>
<evidence type="ECO:0000256" key="1">
    <source>
        <dbReference type="SAM" id="MobiDB-lite"/>
    </source>
</evidence>
<feature type="region of interest" description="Disordered" evidence="1">
    <location>
        <begin position="314"/>
        <end position="346"/>
    </location>
</feature>
<dbReference type="EMBL" id="CP114040">
    <property type="protein sequence ID" value="WAS96869.1"/>
    <property type="molecule type" value="Genomic_DNA"/>
</dbReference>
<feature type="compositionally biased region" description="Basic and acidic residues" evidence="1">
    <location>
        <begin position="314"/>
        <end position="328"/>
    </location>
</feature>
<evidence type="ECO:0000313" key="2">
    <source>
        <dbReference type="EMBL" id="WAS96869.1"/>
    </source>
</evidence>
<sequence>MSPELARDGWESTREAGAIVLTHRERGQVILLGLAARLFDLLDGRRGPAELARLLEAVPEDIFCALDELADHGLLRARVSPPAAVRRPTRREVLGALVGVAAAGVTTSTAAAPPSAAPREAHVEAPAVASALELDDPSLVTTPPHEHLAKESFAKIEQYSRLFIPWDQPSTSIARAEARNKAEADLLAAHESTAKRADSPAEAAEKQRLEFPPELAQTGEAERKRAVAPLVAEEQAARRERDRYTRQLTGVAAERAAYEQRLKLTGEFGPTHEKAHKALLVAQDERRRVPGEQRDKRLEWTRIARWQADIAEGRAAEQDDKAVTRAESEPTNSGAFERAEARRQQHRAERLAEFRQRQLALARERERQPAQARTSHAAEQDFKARQVEQTIKKDLVRVELRACEHAAKSGPDPL</sequence>
<evidence type="ECO:0000313" key="3">
    <source>
        <dbReference type="Proteomes" id="UP001164459"/>
    </source>
</evidence>
<keyword evidence="3" id="KW-1185">Reference proteome</keyword>
<reference evidence="2" key="1">
    <citation type="submission" date="2022-11" db="EMBL/GenBank/DDBJ databases">
        <title>Minimal conservation of predation-associated metabolite biosynthetic gene clusters underscores biosynthetic potential of Myxococcota including descriptions for ten novel species: Archangium lansinium sp. nov., Myxococcus landrumus sp. nov., Nannocystis bai.</title>
        <authorList>
            <person name="Ahearne A."/>
            <person name="Stevens C."/>
            <person name="Dowd S."/>
        </authorList>
    </citation>
    <scope>NUCLEOTIDE SEQUENCE</scope>
    <source>
        <strain evidence="2">Fl3</strain>
    </source>
</reference>
<gene>
    <name evidence="2" type="ORF">O0S08_12035</name>
</gene>
<name>A0ABY7HC78_9BACT</name>
<protein>
    <submittedName>
        <fullName evidence="2">Uncharacterized protein</fullName>
    </submittedName>
</protein>